<organism evidence="1 2">
    <name type="scientific">Fusarium oxysporum (strain Fo5176)</name>
    <name type="common">Fusarium vascular wilt</name>
    <dbReference type="NCBI Taxonomy" id="660025"/>
    <lineage>
        <taxon>Eukaryota</taxon>
        <taxon>Fungi</taxon>
        <taxon>Dikarya</taxon>
        <taxon>Ascomycota</taxon>
        <taxon>Pezizomycotina</taxon>
        <taxon>Sordariomycetes</taxon>
        <taxon>Hypocreomycetidae</taxon>
        <taxon>Hypocreales</taxon>
        <taxon>Nectriaceae</taxon>
        <taxon>Fusarium</taxon>
        <taxon>Fusarium oxysporum species complex</taxon>
    </lineage>
</organism>
<dbReference type="Proteomes" id="UP000002489">
    <property type="component" value="Unassembled WGS sequence"/>
</dbReference>
<dbReference type="VEuPathDB" id="FungiDB:FOXG_16961"/>
<dbReference type="Gene3D" id="3.50.50.60">
    <property type="entry name" value="FAD/NAD(P)-binding domain"/>
    <property type="match status" value="1"/>
</dbReference>
<protein>
    <submittedName>
        <fullName evidence="1">Uncharacterized protein</fullName>
    </submittedName>
</protein>
<gene>
    <name evidence="1" type="primary">28957778</name>
</gene>
<dbReference type="AlphaFoldDB" id="A0A0C4DI68"/>
<evidence type="ECO:0000313" key="1">
    <source>
        <dbReference type="EnsemblFungi" id="FOXG_16961P0"/>
    </source>
</evidence>
<sequence length="115" mass="12280">MAIVADLTNTNYNYIIIRGGEAGCVTASRLAEALPDCKIPMIGAGPSGLDNKSILDLRSMDNLMGGEFDYGFKSTEQPNAISSICGPRCSMVVLATMVALLEHDVQKWQEAGAVR</sequence>
<reference evidence="2" key="1">
    <citation type="journal article" date="2012" name="Mol. Plant Microbe Interact.">
        <title>A highly conserved effector in Fusarium oxysporum is required for full virulence on Arabidopsis.</title>
        <authorList>
            <person name="Thatcher L.F."/>
            <person name="Gardiner D.M."/>
            <person name="Kazan K."/>
            <person name="Manners J."/>
        </authorList>
    </citation>
    <scope>NUCLEOTIDE SEQUENCE [LARGE SCALE GENOMIC DNA]</scope>
    <source>
        <strain evidence="2">Fo5176</strain>
    </source>
</reference>
<evidence type="ECO:0000313" key="2">
    <source>
        <dbReference type="Proteomes" id="UP000002489"/>
    </source>
</evidence>
<dbReference type="Gene3D" id="3.30.560.10">
    <property type="entry name" value="Glucose Oxidase, domain 3"/>
    <property type="match status" value="1"/>
</dbReference>
<proteinExistence type="predicted"/>
<dbReference type="InterPro" id="IPR036188">
    <property type="entry name" value="FAD/NAD-bd_sf"/>
</dbReference>
<dbReference type="SUPFAM" id="SSF51905">
    <property type="entry name" value="FAD/NAD(P)-binding domain"/>
    <property type="match status" value="1"/>
</dbReference>
<accession>A0A0C4DI68</accession>
<reference evidence="1" key="2">
    <citation type="submission" date="2025-08" db="UniProtKB">
        <authorList>
            <consortium name="EnsemblFungi"/>
        </authorList>
    </citation>
    <scope>IDENTIFICATION</scope>
    <source>
        <strain evidence="1">4287 / CBS 123668 / FGSC 9935 / NRRL 34936</strain>
    </source>
</reference>
<name>A0A0C4DI68_FUSOF</name>
<dbReference type="EnsemblFungi" id="FOXG_16961T0">
    <property type="protein sequence ID" value="FOXG_16961P0"/>
    <property type="gene ID" value="FOXG_16961"/>
</dbReference>